<dbReference type="InterPro" id="IPR036388">
    <property type="entry name" value="WH-like_DNA-bd_sf"/>
</dbReference>
<dbReference type="InterPro" id="IPR036390">
    <property type="entry name" value="WH_DNA-bd_sf"/>
</dbReference>
<dbReference type="Proteomes" id="UP000632222">
    <property type="component" value="Unassembled WGS sequence"/>
</dbReference>
<sequence>MALPHAILGFLSLEPMTGYDLKTQCFDRSVRYFWSADQAQIYRTLDKLQQEGHIQSELEIQEGKPNRKVYHLTPSGQAVLLAWLKEPQDLPVFKEPFLMQLYFSSGLSNEEILKHIQYQKQQHETRLSEYFAIRDQFEEVLDRHPQDPMHRAHQLQFLTLKFGIQLEELYLKWLDDAAQVIEGPQEH</sequence>
<dbReference type="PANTHER" id="PTHR43252">
    <property type="entry name" value="TRANSCRIPTIONAL REGULATOR YQJI"/>
    <property type="match status" value="1"/>
</dbReference>
<dbReference type="Gene3D" id="1.10.10.10">
    <property type="entry name" value="Winged helix-like DNA-binding domain superfamily/Winged helix DNA-binding domain"/>
    <property type="match status" value="1"/>
</dbReference>
<dbReference type="PANTHER" id="PTHR43252:SF6">
    <property type="entry name" value="NEGATIVE TRANSCRIPTION REGULATOR PADR"/>
    <property type="match status" value="1"/>
</dbReference>
<reference evidence="4" key="1">
    <citation type="journal article" date="2019" name="Int. J. Syst. Evol. Microbiol.">
        <title>The Global Catalogue of Microorganisms (GCM) 10K type strain sequencing project: providing services to taxonomists for standard genome sequencing and annotation.</title>
        <authorList>
            <consortium name="The Broad Institute Genomics Platform"/>
            <consortium name="The Broad Institute Genome Sequencing Center for Infectious Disease"/>
            <person name="Wu L."/>
            <person name="Ma J."/>
        </authorList>
    </citation>
    <scope>NUCLEOTIDE SEQUENCE [LARGE SCALE GENOMIC DNA]</scope>
    <source>
        <strain evidence="4">JCM 14370</strain>
    </source>
</reference>
<dbReference type="EMBL" id="BMOD01000002">
    <property type="protein sequence ID" value="GGJ23589.1"/>
    <property type="molecule type" value="Genomic_DNA"/>
</dbReference>
<gene>
    <name evidence="3" type="ORF">GCM10008938_07210</name>
</gene>
<evidence type="ECO:0000313" key="4">
    <source>
        <dbReference type="Proteomes" id="UP000632222"/>
    </source>
</evidence>
<comment type="caution">
    <text evidence="3">The sequence shown here is derived from an EMBL/GenBank/DDBJ whole genome shotgun (WGS) entry which is preliminary data.</text>
</comment>
<dbReference type="Gene3D" id="6.10.140.190">
    <property type="match status" value="1"/>
</dbReference>
<protein>
    <submittedName>
        <fullName evidence="3">PadR family transcriptional regulator</fullName>
    </submittedName>
</protein>
<organism evidence="3 4">
    <name type="scientific">Deinococcus roseus</name>
    <dbReference type="NCBI Taxonomy" id="392414"/>
    <lineage>
        <taxon>Bacteria</taxon>
        <taxon>Thermotogati</taxon>
        <taxon>Deinococcota</taxon>
        <taxon>Deinococci</taxon>
        <taxon>Deinococcales</taxon>
        <taxon>Deinococcaceae</taxon>
        <taxon>Deinococcus</taxon>
    </lineage>
</organism>
<evidence type="ECO:0000313" key="3">
    <source>
        <dbReference type="EMBL" id="GGJ23589.1"/>
    </source>
</evidence>
<dbReference type="InterPro" id="IPR005149">
    <property type="entry name" value="Tscrpt_reg_PadR_N"/>
</dbReference>
<dbReference type="InterPro" id="IPR018309">
    <property type="entry name" value="Tscrpt_reg_PadR_C"/>
</dbReference>
<dbReference type="RefSeq" id="WP_189000011.1">
    <property type="nucleotide sequence ID" value="NZ_BMOD01000002.1"/>
</dbReference>
<keyword evidence="4" id="KW-1185">Reference proteome</keyword>
<accession>A0ABQ2CXF3</accession>
<dbReference type="SUPFAM" id="SSF46785">
    <property type="entry name" value="Winged helix' DNA-binding domain"/>
    <property type="match status" value="1"/>
</dbReference>
<name>A0ABQ2CXF3_9DEIO</name>
<proteinExistence type="predicted"/>
<evidence type="ECO:0000259" key="2">
    <source>
        <dbReference type="Pfam" id="PF10400"/>
    </source>
</evidence>
<feature type="domain" description="Transcription regulator PadR C-terminal" evidence="2">
    <location>
        <begin position="94"/>
        <end position="181"/>
    </location>
</feature>
<evidence type="ECO:0000259" key="1">
    <source>
        <dbReference type="Pfam" id="PF03551"/>
    </source>
</evidence>
<dbReference type="Pfam" id="PF10400">
    <property type="entry name" value="Vir_act_alpha_C"/>
    <property type="match status" value="1"/>
</dbReference>
<feature type="domain" description="Transcription regulator PadR N-terminal" evidence="1">
    <location>
        <begin position="7"/>
        <end position="80"/>
    </location>
</feature>
<dbReference type="Pfam" id="PF03551">
    <property type="entry name" value="PadR"/>
    <property type="match status" value="1"/>
</dbReference>